<protein>
    <submittedName>
        <fullName evidence="1">Uncharacterized protein</fullName>
    </submittedName>
</protein>
<organism evidence="1 2">
    <name type="scientific">Hyalomma asiaticum</name>
    <name type="common">Tick</name>
    <dbReference type="NCBI Taxonomy" id="266040"/>
    <lineage>
        <taxon>Eukaryota</taxon>
        <taxon>Metazoa</taxon>
        <taxon>Ecdysozoa</taxon>
        <taxon>Arthropoda</taxon>
        <taxon>Chelicerata</taxon>
        <taxon>Arachnida</taxon>
        <taxon>Acari</taxon>
        <taxon>Parasitiformes</taxon>
        <taxon>Ixodida</taxon>
        <taxon>Ixodoidea</taxon>
        <taxon>Ixodidae</taxon>
        <taxon>Hyalomminae</taxon>
        <taxon>Hyalomma</taxon>
    </lineage>
</organism>
<dbReference type="EMBL" id="CM023486">
    <property type="protein sequence ID" value="KAH6928604.1"/>
    <property type="molecule type" value="Genomic_DNA"/>
</dbReference>
<proteinExistence type="predicted"/>
<keyword evidence="2" id="KW-1185">Reference proteome</keyword>
<accession>A0ACB7S3Y4</accession>
<evidence type="ECO:0000313" key="1">
    <source>
        <dbReference type="EMBL" id="KAH6928604.1"/>
    </source>
</evidence>
<reference evidence="1" key="1">
    <citation type="submission" date="2020-05" db="EMBL/GenBank/DDBJ databases">
        <title>Large-scale comparative analyses of tick genomes elucidate their genetic diversity and vector capacities.</title>
        <authorList>
            <person name="Jia N."/>
            <person name="Wang J."/>
            <person name="Shi W."/>
            <person name="Du L."/>
            <person name="Sun Y."/>
            <person name="Zhan W."/>
            <person name="Jiang J."/>
            <person name="Wang Q."/>
            <person name="Zhang B."/>
            <person name="Ji P."/>
            <person name="Sakyi L.B."/>
            <person name="Cui X."/>
            <person name="Yuan T."/>
            <person name="Jiang B."/>
            <person name="Yang W."/>
            <person name="Lam T.T.-Y."/>
            <person name="Chang Q."/>
            <person name="Ding S."/>
            <person name="Wang X."/>
            <person name="Zhu J."/>
            <person name="Ruan X."/>
            <person name="Zhao L."/>
            <person name="Wei J."/>
            <person name="Que T."/>
            <person name="Du C."/>
            <person name="Cheng J."/>
            <person name="Dai P."/>
            <person name="Han X."/>
            <person name="Huang E."/>
            <person name="Gao Y."/>
            <person name="Liu J."/>
            <person name="Shao H."/>
            <person name="Ye R."/>
            <person name="Li L."/>
            <person name="Wei W."/>
            <person name="Wang X."/>
            <person name="Wang C."/>
            <person name="Yang T."/>
            <person name="Huo Q."/>
            <person name="Li W."/>
            <person name="Guo W."/>
            <person name="Chen H."/>
            <person name="Zhou L."/>
            <person name="Ni X."/>
            <person name="Tian J."/>
            <person name="Zhou Y."/>
            <person name="Sheng Y."/>
            <person name="Liu T."/>
            <person name="Pan Y."/>
            <person name="Xia L."/>
            <person name="Li J."/>
            <person name="Zhao F."/>
            <person name="Cao W."/>
        </authorList>
    </citation>
    <scope>NUCLEOTIDE SEQUENCE</scope>
    <source>
        <strain evidence="1">Hyas-2018</strain>
    </source>
</reference>
<gene>
    <name evidence="1" type="ORF">HPB50_017374</name>
</gene>
<comment type="caution">
    <text evidence="1">The sequence shown here is derived from an EMBL/GenBank/DDBJ whole genome shotgun (WGS) entry which is preliminary data.</text>
</comment>
<sequence>MRASAHLFSTVAAAGFGRDYQAGLALDAVYAALSCCNWSRCPKTAVKLFPTFLKGRNGRTTHKQPTTCPFYRLLLVFATTCPLPKGDAGALAAVQADGHRRPQQHGRSRRDATTDRPPEQSSADPKGLDLSPDLWHSVPPYLKQVLTSIDDRLRGLDAFGSALRLTRLDFSLEQVLRKLDSLDSRMGRLEAKLDVRLEKVEETLNGRGKDAASTAQQQQGAADAFHLSRRFDMLADKLNNKLAFLETKLDMRADRLVNKLELLERDLQDASEDALEKMARLHADLSRLANLAERADTAQRQTATVLRVEVADVIKRADAKMDLFSHEMLTANNMLRALQEQGNATQQAASSCQALSADAPNWEQASTALAYYVTNLTELVEKVREIDSDVESYTRKVINGINELRRATDKLRDAFQDTVEQGNRTRVMVREEFRKLHEQIEPLTLFEPRLSFLSEGLEKRIVELGTTVDQSFATLLVAQNSFISSCHRIQEEEVQLYDLLERIILEMRNRSLGDTERISDELQGHSNEVEALLKGAVSAVFAAGNTTLAEVRKMLGNRRSDCKEQPPAPSAASQAVDSGANGTTSAAAMSATSPLPSRSATTPPSARSPANSRTRDRSDGAGGGSASAVAASAATQNYDYNDEALK</sequence>
<name>A0ACB7S3Y4_HYAAI</name>
<dbReference type="Proteomes" id="UP000821845">
    <property type="component" value="Chromosome 6"/>
</dbReference>
<evidence type="ECO:0000313" key="2">
    <source>
        <dbReference type="Proteomes" id="UP000821845"/>
    </source>
</evidence>